<evidence type="ECO:0000256" key="6">
    <source>
        <dbReference type="ARBA" id="ARBA00023157"/>
    </source>
</evidence>
<organism evidence="9 10">
    <name type="scientific">Saccharomycopsis crataegensis</name>
    <dbReference type="NCBI Taxonomy" id="43959"/>
    <lineage>
        <taxon>Eukaryota</taxon>
        <taxon>Fungi</taxon>
        <taxon>Dikarya</taxon>
        <taxon>Ascomycota</taxon>
        <taxon>Saccharomycotina</taxon>
        <taxon>Saccharomycetes</taxon>
        <taxon>Saccharomycopsidaceae</taxon>
        <taxon>Saccharomycopsis</taxon>
    </lineage>
</organism>
<evidence type="ECO:0000313" key="9">
    <source>
        <dbReference type="EMBL" id="GMM36042.1"/>
    </source>
</evidence>
<evidence type="ECO:0000313" key="10">
    <source>
        <dbReference type="Proteomes" id="UP001360560"/>
    </source>
</evidence>
<keyword evidence="6" id="KW-1015">Disulfide bond</keyword>
<dbReference type="GO" id="GO:0033617">
    <property type="term" value="P:mitochondrial respiratory chain complex IV assembly"/>
    <property type="evidence" value="ECO:0007669"/>
    <property type="project" value="TreeGrafter"/>
</dbReference>
<evidence type="ECO:0000256" key="5">
    <source>
        <dbReference type="ARBA" id="ARBA00023128"/>
    </source>
</evidence>
<keyword evidence="10" id="KW-1185">Reference proteome</keyword>
<dbReference type="Gene3D" id="1.10.287.1130">
    <property type="entry name" value="CytochromE C oxidase copper chaperone"/>
    <property type="match status" value="1"/>
</dbReference>
<evidence type="ECO:0000256" key="3">
    <source>
        <dbReference type="ARBA" id="ARBA00022723"/>
    </source>
</evidence>
<evidence type="ECO:0000256" key="2">
    <source>
        <dbReference type="ARBA" id="ARBA00009241"/>
    </source>
</evidence>
<feature type="binding site" evidence="8">
    <location>
        <position position="17"/>
    </location>
    <ligand>
        <name>Cu cation</name>
        <dbReference type="ChEBI" id="CHEBI:23378"/>
    </ligand>
</feature>
<dbReference type="Proteomes" id="UP001360560">
    <property type="component" value="Unassembled WGS sequence"/>
</dbReference>
<evidence type="ECO:0000256" key="4">
    <source>
        <dbReference type="ARBA" id="ARBA00023008"/>
    </source>
</evidence>
<dbReference type="GO" id="GO:0005507">
    <property type="term" value="F:copper ion binding"/>
    <property type="evidence" value="ECO:0007669"/>
    <property type="project" value="InterPro"/>
</dbReference>
<evidence type="ECO:0000256" key="1">
    <source>
        <dbReference type="ARBA" id="ARBA00004569"/>
    </source>
</evidence>
<feature type="binding site" evidence="8">
    <location>
        <position position="18"/>
    </location>
    <ligand>
        <name>Cu cation</name>
        <dbReference type="ChEBI" id="CHEBI:23378"/>
    </ligand>
</feature>
<keyword evidence="3 8" id="KW-0479">Metal-binding</keyword>
<comment type="caution">
    <text evidence="9">The sequence shown here is derived from an EMBL/GenBank/DDBJ whole genome shotgun (WGS) entry which is preliminary data.</text>
</comment>
<comment type="subcellular location">
    <subcellularLocation>
        <location evidence="1">Mitochondrion intermembrane space</location>
    </subcellularLocation>
</comment>
<evidence type="ECO:0000256" key="7">
    <source>
        <dbReference type="ARBA" id="ARBA00023186"/>
    </source>
</evidence>
<keyword evidence="5" id="KW-0496">Mitochondrion</keyword>
<dbReference type="PROSITE" id="PS51808">
    <property type="entry name" value="CHCH"/>
    <property type="match status" value="1"/>
</dbReference>
<proteinExistence type="inferred from homology"/>
<dbReference type="GO" id="GO:0016531">
    <property type="term" value="F:copper chaperone activity"/>
    <property type="evidence" value="ECO:0007669"/>
    <property type="project" value="InterPro"/>
</dbReference>
<dbReference type="AlphaFoldDB" id="A0AAV5QML5"/>
<keyword evidence="7" id="KW-0143">Chaperone</keyword>
<reference evidence="9 10" key="1">
    <citation type="journal article" date="2023" name="Elife">
        <title>Identification of key yeast species and microbe-microbe interactions impacting larval growth of Drosophila in the wild.</title>
        <authorList>
            <person name="Mure A."/>
            <person name="Sugiura Y."/>
            <person name="Maeda R."/>
            <person name="Honda K."/>
            <person name="Sakurai N."/>
            <person name="Takahashi Y."/>
            <person name="Watada M."/>
            <person name="Katoh T."/>
            <person name="Gotoh A."/>
            <person name="Gotoh Y."/>
            <person name="Taniguchi I."/>
            <person name="Nakamura K."/>
            <person name="Hayashi T."/>
            <person name="Katayama T."/>
            <person name="Uemura T."/>
            <person name="Hattori Y."/>
        </authorList>
    </citation>
    <scope>NUCLEOTIDE SEQUENCE [LARGE SCALE GENOMIC DNA]</scope>
    <source>
        <strain evidence="9 10">SC-9</strain>
    </source>
</reference>
<dbReference type="Pfam" id="PF05051">
    <property type="entry name" value="COX17"/>
    <property type="match status" value="1"/>
</dbReference>
<gene>
    <name evidence="9" type="ORF">DASC09_033670</name>
</gene>
<dbReference type="PANTHER" id="PTHR16719">
    <property type="entry name" value="CYTOCHROME C OXIDASE COPPER CHAPERONE"/>
    <property type="match status" value="1"/>
</dbReference>
<dbReference type="SUPFAM" id="SSF47072">
    <property type="entry name" value="Cysteine alpha-hairpin motif"/>
    <property type="match status" value="1"/>
</dbReference>
<dbReference type="GO" id="GO:0005758">
    <property type="term" value="C:mitochondrial intermembrane space"/>
    <property type="evidence" value="ECO:0007669"/>
    <property type="project" value="UniProtKB-SubCell"/>
</dbReference>
<accession>A0AAV5QML5</accession>
<dbReference type="InterPro" id="IPR009069">
    <property type="entry name" value="Cys_alpha_HP_mot_SF"/>
</dbReference>
<sequence length="59" mass="6395">MSQPVATTTPTSKPKPCCVCKVEKATRDECLLKNGEESGKCDGMITSYKKCMAGYGFKI</sequence>
<dbReference type="GeneID" id="90074017"/>
<keyword evidence="4 8" id="KW-0186">Copper</keyword>
<dbReference type="EMBL" id="BTFZ01000011">
    <property type="protein sequence ID" value="GMM36042.1"/>
    <property type="molecule type" value="Genomic_DNA"/>
</dbReference>
<protein>
    <submittedName>
        <fullName evidence="9">Copper metallochaperone</fullName>
    </submittedName>
</protein>
<dbReference type="InterPro" id="IPR007745">
    <property type="entry name" value="Cyt_c_oxidase_Cu-chaperone"/>
</dbReference>
<dbReference type="RefSeq" id="XP_064853038.1">
    <property type="nucleotide sequence ID" value="XM_064996966.1"/>
</dbReference>
<name>A0AAV5QML5_9ASCO</name>
<evidence type="ECO:0000256" key="8">
    <source>
        <dbReference type="PIRSR" id="PIRSR607745-1"/>
    </source>
</evidence>
<dbReference type="PANTHER" id="PTHR16719:SF0">
    <property type="entry name" value="CYTOCHROME C OXIDASE COPPER CHAPERONE"/>
    <property type="match status" value="1"/>
</dbReference>
<comment type="similarity">
    <text evidence="2">Belongs to the COX17 family.</text>
</comment>